<feature type="region of interest" description="Disordered" evidence="1">
    <location>
        <begin position="26"/>
        <end position="102"/>
    </location>
</feature>
<keyword evidence="4" id="KW-0378">Hydrolase</keyword>
<reference evidence="4" key="1">
    <citation type="submission" date="2023-07" db="EMBL/GenBank/DDBJ databases">
        <title>Between Cages and Wild: Unraveling the Impact of Captivity on Animal Microbiomes and Antimicrobial Resistance.</title>
        <authorList>
            <person name="Schmartz G.P."/>
            <person name="Rehner J."/>
            <person name="Schuff M.J."/>
            <person name="Becker S.L."/>
            <person name="Kravczyk M."/>
            <person name="Gurevich A."/>
            <person name="Francke R."/>
            <person name="Mueller R."/>
            <person name="Keller V."/>
            <person name="Keller A."/>
        </authorList>
    </citation>
    <scope>NUCLEOTIDE SEQUENCE</scope>
    <source>
        <strain evidence="4">S12M_St_49</strain>
    </source>
</reference>
<protein>
    <submittedName>
        <fullName evidence="4">DNA/RNA non-specific endonuclease</fullName>
    </submittedName>
</protein>
<dbReference type="InterPro" id="IPR035451">
    <property type="entry name" value="Ada-like_dom_sf"/>
</dbReference>
<dbReference type="InterPro" id="IPR044929">
    <property type="entry name" value="DNA/RNA_non-sp_Endonuclease_sf"/>
</dbReference>
<feature type="domain" description="Type VII secretion system protein EssD-like" evidence="3">
    <location>
        <begin position="142"/>
        <end position="270"/>
    </location>
</feature>
<evidence type="ECO:0000259" key="3">
    <source>
        <dbReference type="Pfam" id="PF13930"/>
    </source>
</evidence>
<feature type="compositionally biased region" description="Low complexity" evidence="1">
    <location>
        <begin position="306"/>
        <end position="328"/>
    </location>
</feature>
<dbReference type="Gene3D" id="3.40.570.10">
    <property type="entry name" value="Extracellular Endonuclease, subunit A"/>
    <property type="match status" value="1"/>
</dbReference>
<dbReference type="Gene3D" id="3.40.10.10">
    <property type="entry name" value="DNA Methylphosphotriester Repair Domain"/>
    <property type="match status" value="1"/>
</dbReference>
<sequence length="390" mass="42296">MKRKIPAILLTLFLCAILVGCFSSSDVPERSDQPPISSLAEGETQEINEGEAATPDEPGAESPKPPDGSDHSGFQDSGASSPDTPVTDDEQPPTEGSLQIPSDADTVFDLGEIPAYSNSAYIPVNGNVPFFDTTELSTQSMESYSPLDELGRCGVVYACIGKDIMPTEERGSIGMVKPSGWHTVRYDDLIADKYLYNRCHLIGYQLTGENANLSNLITGTRYLNIEGMLPFENMTADYVESTGNHVAYRVTPVFEGNNLLATGVLMEAYSVGDQGDGICFCIFAYNVQPGIEIDYATGDSRVAEEPTTTTPPITVSTQPVTAPDETTPSDPPVEEEPVSADYIINTNTKKFHYPSCSSVSDMKEKNKKEFTGSRDELINMSYQPCGRCHP</sequence>
<feature type="compositionally biased region" description="Polar residues" evidence="1">
    <location>
        <begin position="72"/>
        <end position="84"/>
    </location>
</feature>
<accession>A0AA43RHK7</accession>
<name>A0AA43RHK7_9ACTN</name>
<feature type="chain" id="PRO_5041383245" evidence="2">
    <location>
        <begin position="26"/>
        <end position="390"/>
    </location>
</feature>
<evidence type="ECO:0000256" key="1">
    <source>
        <dbReference type="SAM" id="MobiDB-lite"/>
    </source>
</evidence>
<keyword evidence="2" id="KW-0732">Signal</keyword>
<dbReference type="SUPFAM" id="SSF57884">
    <property type="entry name" value="Ada DNA repair protein, N-terminal domain (N-Ada 10)"/>
    <property type="match status" value="1"/>
</dbReference>
<dbReference type="GO" id="GO:0004519">
    <property type="term" value="F:endonuclease activity"/>
    <property type="evidence" value="ECO:0007669"/>
    <property type="project" value="UniProtKB-KW"/>
</dbReference>
<gene>
    <name evidence="4" type="ORF">Q3982_03140</name>
</gene>
<evidence type="ECO:0000313" key="5">
    <source>
        <dbReference type="Proteomes" id="UP001168575"/>
    </source>
</evidence>
<dbReference type="Pfam" id="PF13930">
    <property type="entry name" value="Endonuclea_NS_2"/>
    <property type="match status" value="1"/>
</dbReference>
<keyword evidence="4" id="KW-0255">Endonuclease</keyword>
<keyword evidence="4" id="KW-0540">Nuclease</keyword>
<dbReference type="PROSITE" id="PS51257">
    <property type="entry name" value="PROKAR_LIPOPROTEIN"/>
    <property type="match status" value="1"/>
</dbReference>
<feature type="signal peptide" evidence="2">
    <location>
        <begin position="1"/>
        <end position="25"/>
    </location>
</feature>
<feature type="region of interest" description="Disordered" evidence="1">
    <location>
        <begin position="302"/>
        <end position="336"/>
    </location>
</feature>
<dbReference type="Proteomes" id="UP001168575">
    <property type="component" value="Unassembled WGS sequence"/>
</dbReference>
<evidence type="ECO:0000256" key="2">
    <source>
        <dbReference type="SAM" id="SignalP"/>
    </source>
</evidence>
<comment type="caution">
    <text evidence="4">The sequence shown here is derived from an EMBL/GenBank/DDBJ whole genome shotgun (WGS) entry which is preliminary data.</text>
</comment>
<organism evidence="4 5">
    <name type="scientific">Phoenicibacter congonensis</name>
    <dbReference type="NCBI Taxonomy" id="1944646"/>
    <lineage>
        <taxon>Bacteria</taxon>
        <taxon>Bacillati</taxon>
        <taxon>Actinomycetota</taxon>
        <taxon>Coriobacteriia</taxon>
        <taxon>Eggerthellales</taxon>
        <taxon>Eggerthellaceae</taxon>
        <taxon>Phoenicibacter</taxon>
    </lineage>
</organism>
<keyword evidence="5" id="KW-1185">Reference proteome</keyword>
<dbReference type="InterPro" id="IPR044927">
    <property type="entry name" value="Endonuclea_NS_2"/>
</dbReference>
<dbReference type="EMBL" id="JAUMVS010000035">
    <property type="protein sequence ID" value="MDO4841654.1"/>
    <property type="molecule type" value="Genomic_DNA"/>
</dbReference>
<proteinExistence type="predicted"/>
<dbReference type="AlphaFoldDB" id="A0AA43RHK7"/>
<evidence type="ECO:0000313" key="4">
    <source>
        <dbReference type="EMBL" id="MDO4841654.1"/>
    </source>
</evidence>